<proteinExistence type="predicted"/>
<dbReference type="InterPro" id="IPR002225">
    <property type="entry name" value="3Beta_OHSteriod_DH/Estase"/>
</dbReference>
<dbReference type="Gene3D" id="3.40.50.720">
    <property type="entry name" value="NAD(P)-binding Rossmann-like Domain"/>
    <property type="match status" value="1"/>
</dbReference>
<dbReference type="Pfam" id="PF01073">
    <property type="entry name" value="3Beta_HSD"/>
    <property type="match status" value="1"/>
</dbReference>
<organism evidence="2 3">
    <name type="scientific">Treponema rectale</name>
    <dbReference type="NCBI Taxonomy" id="744512"/>
    <lineage>
        <taxon>Bacteria</taxon>
        <taxon>Pseudomonadati</taxon>
        <taxon>Spirochaetota</taxon>
        <taxon>Spirochaetia</taxon>
        <taxon>Spirochaetales</taxon>
        <taxon>Treponemataceae</taxon>
        <taxon>Treponema</taxon>
    </lineage>
</organism>
<dbReference type="RefSeq" id="WP_221266577.1">
    <property type="nucleotide sequence ID" value="NZ_JACHFR010000003.1"/>
</dbReference>
<dbReference type="EC" id="1.1.1.219" evidence="2"/>
<dbReference type="PANTHER" id="PTHR48079">
    <property type="entry name" value="PROTEIN YEEZ"/>
    <property type="match status" value="1"/>
</dbReference>
<dbReference type="Proteomes" id="UP000578697">
    <property type="component" value="Unassembled WGS sequence"/>
</dbReference>
<dbReference type="PANTHER" id="PTHR48079:SF6">
    <property type="entry name" value="NAD(P)-BINDING DOMAIN-CONTAINING PROTEIN-RELATED"/>
    <property type="match status" value="1"/>
</dbReference>
<dbReference type="AlphaFoldDB" id="A0A840SHT1"/>
<dbReference type="GO" id="GO:0045552">
    <property type="term" value="F:dihydroflavanol 4-reductase activity"/>
    <property type="evidence" value="ECO:0007669"/>
    <property type="project" value="UniProtKB-EC"/>
</dbReference>
<dbReference type="GO" id="GO:0005737">
    <property type="term" value="C:cytoplasm"/>
    <property type="evidence" value="ECO:0007669"/>
    <property type="project" value="TreeGrafter"/>
</dbReference>
<dbReference type="GO" id="GO:0004029">
    <property type="term" value="F:aldehyde dehydrogenase (NAD+) activity"/>
    <property type="evidence" value="ECO:0007669"/>
    <property type="project" value="TreeGrafter"/>
</dbReference>
<gene>
    <name evidence="2" type="ORF">HNP77_002090</name>
</gene>
<protein>
    <submittedName>
        <fullName evidence="2">Dihydroflavonol-4-reductase</fullName>
        <ecNumber evidence="2">1.1.1.219</ecNumber>
    </submittedName>
</protein>
<evidence type="ECO:0000313" key="3">
    <source>
        <dbReference type="Proteomes" id="UP000578697"/>
    </source>
</evidence>
<dbReference type="EMBL" id="JACHFR010000003">
    <property type="protein sequence ID" value="MBB5219708.1"/>
    <property type="molecule type" value="Genomic_DNA"/>
</dbReference>
<evidence type="ECO:0000313" key="2">
    <source>
        <dbReference type="EMBL" id="MBB5219708.1"/>
    </source>
</evidence>
<feature type="domain" description="3-beta hydroxysteroid dehydrogenase/isomerase" evidence="1">
    <location>
        <begin position="11"/>
        <end position="264"/>
    </location>
</feature>
<reference evidence="2 3" key="1">
    <citation type="submission" date="2020-08" db="EMBL/GenBank/DDBJ databases">
        <title>Genomic Encyclopedia of Type Strains, Phase IV (KMG-IV): sequencing the most valuable type-strain genomes for metagenomic binning, comparative biology and taxonomic classification.</title>
        <authorList>
            <person name="Goeker M."/>
        </authorList>
    </citation>
    <scope>NUCLEOTIDE SEQUENCE [LARGE SCALE GENOMIC DNA]</scope>
    <source>
        <strain evidence="2 3">DSM 103679</strain>
    </source>
</reference>
<keyword evidence="2" id="KW-0560">Oxidoreductase</keyword>
<comment type="caution">
    <text evidence="2">The sequence shown here is derived from an EMBL/GenBank/DDBJ whole genome shotgun (WGS) entry which is preliminary data.</text>
</comment>
<dbReference type="InterPro" id="IPR036291">
    <property type="entry name" value="NAD(P)-bd_dom_sf"/>
</dbReference>
<name>A0A840SHT1_9SPIR</name>
<evidence type="ECO:0000259" key="1">
    <source>
        <dbReference type="Pfam" id="PF01073"/>
    </source>
</evidence>
<keyword evidence="3" id="KW-1185">Reference proteome</keyword>
<sequence>MEKTMNKTIYLVTGATGFLGGTICRQLIERGEMVRAFVIPNDPAEKFVPGEAEIIRGDLTDIASLEKFFTIPEGYESIAMHIASIVTVNPDYNQKVMDVNVGGTKNIIELCKKHTECKKLVYCSSTGAIPELPKGNKIGEVNHFDADKVLGCYSQSKALATQAVLDAAEEGLNACVIHPSGILGPEDFAVGETTKVLIQIINGEMPAGIDGSFNLCDVRDLAHGAILAADKGQKSQCYILGNDEVSFRDFARLLSEESGCKRMKTFIPVKLANFIAKIMEKQAKKKGKRPLMTTFAVYNLARNNNFDSSKARKELGYTTRSYRETMHDEIEWLKASGKILS</sequence>
<dbReference type="InterPro" id="IPR051783">
    <property type="entry name" value="NAD(P)-dependent_oxidoreduct"/>
</dbReference>
<accession>A0A840SHT1</accession>
<dbReference type="SUPFAM" id="SSF51735">
    <property type="entry name" value="NAD(P)-binding Rossmann-fold domains"/>
    <property type="match status" value="1"/>
</dbReference>
<dbReference type="GO" id="GO:0006694">
    <property type="term" value="P:steroid biosynthetic process"/>
    <property type="evidence" value="ECO:0007669"/>
    <property type="project" value="InterPro"/>
</dbReference>